<proteinExistence type="predicted"/>
<keyword evidence="1" id="KW-0472">Membrane</keyword>
<dbReference type="AlphaFoldDB" id="A0A3E1YEX6"/>
<feature type="transmembrane region" description="Helical" evidence="1">
    <location>
        <begin position="80"/>
        <end position="101"/>
    </location>
</feature>
<comment type="caution">
    <text evidence="2">The sequence shown here is derived from an EMBL/GenBank/DDBJ whole genome shotgun (WGS) entry which is preliminary data.</text>
</comment>
<organism evidence="2 3">
    <name type="scientific">Chitinophaga silvatica</name>
    <dbReference type="NCBI Taxonomy" id="2282649"/>
    <lineage>
        <taxon>Bacteria</taxon>
        <taxon>Pseudomonadati</taxon>
        <taxon>Bacteroidota</taxon>
        <taxon>Chitinophagia</taxon>
        <taxon>Chitinophagales</taxon>
        <taxon>Chitinophagaceae</taxon>
        <taxon>Chitinophaga</taxon>
    </lineage>
</organism>
<dbReference type="Proteomes" id="UP000260644">
    <property type="component" value="Unassembled WGS sequence"/>
</dbReference>
<dbReference type="RefSeq" id="WP_116975080.1">
    <property type="nucleotide sequence ID" value="NZ_QPMM01000002.1"/>
</dbReference>
<protein>
    <submittedName>
        <fullName evidence="2">Uncharacterized protein</fullName>
    </submittedName>
</protein>
<name>A0A3E1YEX6_9BACT</name>
<evidence type="ECO:0000256" key="1">
    <source>
        <dbReference type="SAM" id="Phobius"/>
    </source>
</evidence>
<feature type="transmembrane region" description="Helical" evidence="1">
    <location>
        <begin position="54"/>
        <end position="74"/>
    </location>
</feature>
<accession>A0A3E1YEX6</accession>
<evidence type="ECO:0000313" key="3">
    <source>
        <dbReference type="Proteomes" id="UP000260644"/>
    </source>
</evidence>
<sequence>MNTKNEVTIKKILQQHAIQEPSAGFNERLNIQVTHQTKLNFSKKNEIKLSYGKVVLILLITLNTFILFILGLTALTPSVFIPLIFLTISVIITMIIIVSMVKKKIITDNQD</sequence>
<keyword evidence="1" id="KW-0812">Transmembrane</keyword>
<dbReference type="EMBL" id="QPMM01000002">
    <property type="protein sequence ID" value="RFS25086.1"/>
    <property type="molecule type" value="Genomic_DNA"/>
</dbReference>
<keyword evidence="3" id="KW-1185">Reference proteome</keyword>
<reference evidence="2 3" key="1">
    <citation type="submission" date="2018-07" db="EMBL/GenBank/DDBJ databases">
        <title>Chitinophaga K2CV101002-2 sp. nov., isolated from a monsoon evergreen broad-leaved forest soil.</title>
        <authorList>
            <person name="Lv Y."/>
        </authorList>
    </citation>
    <scope>NUCLEOTIDE SEQUENCE [LARGE SCALE GENOMIC DNA]</scope>
    <source>
        <strain evidence="2 3">GDMCC 1.1288</strain>
    </source>
</reference>
<evidence type="ECO:0000313" key="2">
    <source>
        <dbReference type="EMBL" id="RFS25086.1"/>
    </source>
</evidence>
<gene>
    <name evidence="2" type="ORF">DVR12_07840</name>
</gene>
<keyword evidence="1" id="KW-1133">Transmembrane helix</keyword>